<organism evidence="4">
    <name type="scientific">hydrothermal vent metagenome</name>
    <dbReference type="NCBI Taxonomy" id="652676"/>
    <lineage>
        <taxon>unclassified sequences</taxon>
        <taxon>metagenomes</taxon>
        <taxon>ecological metagenomes</taxon>
    </lineage>
</organism>
<dbReference type="Pfam" id="PF17853">
    <property type="entry name" value="GGDEF_2"/>
    <property type="match status" value="1"/>
</dbReference>
<dbReference type="InterPro" id="IPR042070">
    <property type="entry name" value="PucR_C-HTH_sf"/>
</dbReference>
<name>A0A3B0RBF6_9ZZZZ</name>
<dbReference type="AlphaFoldDB" id="A0A3B0RBF6"/>
<dbReference type="InterPro" id="IPR025736">
    <property type="entry name" value="PucR_C-HTH_dom"/>
</dbReference>
<evidence type="ECO:0000313" key="4">
    <source>
        <dbReference type="EMBL" id="VAV89381.1"/>
    </source>
</evidence>
<feature type="domain" description="CdaR GGDEF-like" evidence="3">
    <location>
        <begin position="265"/>
        <end position="400"/>
    </location>
</feature>
<feature type="domain" description="PucR C-terminal helix-turn-helix" evidence="2">
    <location>
        <begin position="455"/>
        <end position="513"/>
    </location>
</feature>
<proteinExistence type="inferred from homology"/>
<dbReference type="PANTHER" id="PTHR33744">
    <property type="entry name" value="CARBOHYDRATE DIACID REGULATOR"/>
    <property type="match status" value="1"/>
</dbReference>
<comment type="similarity">
    <text evidence="1">Belongs to the CdaR family.</text>
</comment>
<evidence type="ECO:0000256" key="1">
    <source>
        <dbReference type="ARBA" id="ARBA00006754"/>
    </source>
</evidence>
<reference evidence="4" key="1">
    <citation type="submission" date="2018-06" db="EMBL/GenBank/DDBJ databases">
        <authorList>
            <person name="Zhirakovskaya E."/>
        </authorList>
    </citation>
    <scope>NUCLEOTIDE SEQUENCE</scope>
</reference>
<dbReference type="Gene3D" id="1.10.10.2840">
    <property type="entry name" value="PucR C-terminal helix-turn-helix domain"/>
    <property type="match status" value="1"/>
</dbReference>
<protein>
    <submittedName>
        <fullName evidence="4">Mobile element protein</fullName>
    </submittedName>
</protein>
<dbReference type="EMBL" id="UOEI01000015">
    <property type="protein sequence ID" value="VAV89381.1"/>
    <property type="molecule type" value="Genomic_DNA"/>
</dbReference>
<accession>A0A3B0RBF6</accession>
<evidence type="ECO:0000259" key="2">
    <source>
        <dbReference type="Pfam" id="PF13556"/>
    </source>
</evidence>
<sequence>MGNGHFAVVFGDFWSDRYSIEVTHANELLEHPWLRDVLSFVGGDPQAGPIRRVSVLDHLAAVENVETDSICVCTSSASDEVDTYRLDLAIRTGANRGVRAFIFKRGEGESLGPTGPVLAQRGNVALLVTPKGTDTARLVGDLFSALEGGLADVIAGARVLVENLEEYAVEEDPDIERWARRAGSLLGRSVRINDLAARLRVDVDIEDDRSLTFCADRESPDSDVIVELALRSLADAAARATGRQAPALDRPIASVIAELILADRESDQLVAHAEQLGYRVGAWHAVAHFVLDIDQQGLDPARRLAATHEIARRVARRVLPGHPAEGEWYPVGLVETITFAWNGVSPPTPTRSQALRRAIEALIAAFEIELRPNAVWCGVGGIHQDLHGLRASAAEARAAMSHAQAIGTCGEPVVYDAIGLRRMLLDWTTTEASRRAFHRLLAPLSLVSTTKGKKLLETVISVFENQGSITATARHLGVHRNTVDARLKTAYDLLDLDPSDADHRLMLYLAARAYDQSW</sequence>
<dbReference type="InterPro" id="IPR051448">
    <property type="entry name" value="CdaR-like_regulators"/>
</dbReference>
<dbReference type="Pfam" id="PF13556">
    <property type="entry name" value="HTH_30"/>
    <property type="match status" value="1"/>
</dbReference>
<dbReference type="InterPro" id="IPR041522">
    <property type="entry name" value="CdaR_GGDEF"/>
</dbReference>
<dbReference type="PANTHER" id="PTHR33744:SF7">
    <property type="entry name" value="PUCR FAMILY TRANSCRIPTIONAL REGULATOR"/>
    <property type="match status" value="1"/>
</dbReference>
<evidence type="ECO:0000259" key="3">
    <source>
        <dbReference type="Pfam" id="PF17853"/>
    </source>
</evidence>
<gene>
    <name evidence="4" type="ORF">MNBD_ACTINO01-2339</name>
</gene>